<keyword evidence="2" id="KW-1185">Reference proteome</keyword>
<evidence type="ECO:0000313" key="2">
    <source>
        <dbReference type="Proteomes" id="UP000499080"/>
    </source>
</evidence>
<dbReference type="Proteomes" id="UP000499080">
    <property type="component" value="Unassembled WGS sequence"/>
</dbReference>
<proteinExistence type="predicted"/>
<name>A0A4Y2L288_ARAVE</name>
<reference evidence="1 2" key="1">
    <citation type="journal article" date="2019" name="Sci. Rep.">
        <title>Orb-weaving spider Araneus ventricosus genome elucidates the spidroin gene catalogue.</title>
        <authorList>
            <person name="Kono N."/>
            <person name="Nakamura H."/>
            <person name="Ohtoshi R."/>
            <person name="Moran D.A.P."/>
            <person name="Shinohara A."/>
            <person name="Yoshida Y."/>
            <person name="Fujiwara M."/>
            <person name="Mori M."/>
            <person name="Tomita M."/>
            <person name="Arakawa K."/>
        </authorList>
    </citation>
    <scope>NUCLEOTIDE SEQUENCE [LARGE SCALE GENOMIC DNA]</scope>
</reference>
<evidence type="ECO:0000313" key="1">
    <source>
        <dbReference type="EMBL" id="GBN07893.1"/>
    </source>
</evidence>
<protein>
    <submittedName>
        <fullName evidence="1">Uncharacterized protein</fullName>
    </submittedName>
</protein>
<accession>A0A4Y2L288</accession>
<sequence>MNVRTRPVTSSDSWFAQIQGGVPGTRLLPRFATPDTTLGPVEVLGRIPGGNDLAAFRMSSDRGKMARSRSCGHGGTRLICKNRSSDVICRGKGIALHLI</sequence>
<gene>
    <name evidence="1" type="ORF">AVEN_61992_1</name>
</gene>
<comment type="caution">
    <text evidence="1">The sequence shown here is derived from an EMBL/GenBank/DDBJ whole genome shotgun (WGS) entry which is preliminary data.</text>
</comment>
<dbReference type="EMBL" id="BGPR01005203">
    <property type="protein sequence ID" value="GBN07893.1"/>
    <property type="molecule type" value="Genomic_DNA"/>
</dbReference>
<organism evidence="1 2">
    <name type="scientific">Araneus ventricosus</name>
    <name type="common">Orbweaver spider</name>
    <name type="synonym">Epeira ventricosa</name>
    <dbReference type="NCBI Taxonomy" id="182803"/>
    <lineage>
        <taxon>Eukaryota</taxon>
        <taxon>Metazoa</taxon>
        <taxon>Ecdysozoa</taxon>
        <taxon>Arthropoda</taxon>
        <taxon>Chelicerata</taxon>
        <taxon>Arachnida</taxon>
        <taxon>Araneae</taxon>
        <taxon>Araneomorphae</taxon>
        <taxon>Entelegynae</taxon>
        <taxon>Araneoidea</taxon>
        <taxon>Araneidae</taxon>
        <taxon>Araneus</taxon>
    </lineage>
</organism>
<dbReference type="AlphaFoldDB" id="A0A4Y2L288"/>